<name>A0A6J4PDX9_9ACTN</name>
<dbReference type="EMBL" id="CADCUW010000260">
    <property type="protein sequence ID" value="CAA9413165.1"/>
    <property type="molecule type" value="Genomic_DNA"/>
</dbReference>
<reference evidence="1" key="1">
    <citation type="submission" date="2020-02" db="EMBL/GenBank/DDBJ databases">
        <authorList>
            <person name="Meier V. D."/>
        </authorList>
    </citation>
    <scope>NUCLEOTIDE SEQUENCE</scope>
    <source>
        <strain evidence="1">AVDCRST_MAG01</strain>
    </source>
</reference>
<evidence type="ECO:0000313" key="1">
    <source>
        <dbReference type="EMBL" id="CAA9413165.1"/>
    </source>
</evidence>
<accession>A0A6J4PDX9</accession>
<dbReference type="AlphaFoldDB" id="A0A6J4PDX9"/>
<gene>
    <name evidence="1" type="ORF">AVDCRST_MAG01-01-1749</name>
</gene>
<sequence>MAKIEVRVFPEGGRNRLELYHEGAHIGDYERSIDTHVDAKVAEAEGAFERLLDA</sequence>
<protein>
    <submittedName>
        <fullName evidence="1">Uncharacterized protein</fullName>
    </submittedName>
</protein>
<proteinExistence type="predicted"/>
<organism evidence="1">
    <name type="scientific">uncultured Rubrobacteraceae bacterium</name>
    <dbReference type="NCBI Taxonomy" id="349277"/>
    <lineage>
        <taxon>Bacteria</taxon>
        <taxon>Bacillati</taxon>
        <taxon>Actinomycetota</taxon>
        <taxon>Rubrobacteria</taxon>
        <taxon>Rubrobacterales</taxon>
        <taxon>Rubrobacteraceae</taxon>
        <taxon>environmental samples</taxon>
    </lineage>
</organism>